<evidence type="ECO:0008006" key="4">
    <source>
        <dbReference type="Google" id="ProtNLM"/>
    </source>
</evidence>
<gene>
    <name evidence="2" type="ORF">HNQ38_000686</name>
</gene>
<protein>
    <recommendedName>
        <fullName evidence="4">Divergent polysaccharide deacetylase family protein</fullName>
    </recommendedName>
</protein>
<dbReference type="GO" id="GO:0005975">
    <property type="term" value="P:carbohydrate metabolic process"/>
    <property type="evidence" value="ECO:0007669"/>
    <property type="project" value="InterPro"/>
</dbReference>
<dbReference type="PANTHER" id="PTHR30105:SF2">
    <property type="entry name" value="DIVERGENT POLYSACCHARIDE DEACETYLASE SUPERFAMILY"/>
    <property type="match status" value="1"/>
</dbReference>
<dbReference type="Proteomes" id="UP000539075">
    <property type="component" value="Unassembled WGS sequence"/>
</dbReference>
<dbReference type="PANTHER" id="PTHR30105">
    <property type="entry name" value="UNCHARACTERIZED YIBQ-RELATED"/>
    <property type="match status" value="1"/>
</dbReference>
<evidence type="ECO:0000313" key="2">
    <source>
        <dbReference type="EMBL" id="MBB5142607.1"/>
    </source>
</evidence>
<accession>A0A7W8FGA4</accession>
<name>A0A7W8FGA4_9BACT</name>
<comment type="caution">
    <text evidence="2">The sequence shown here is derived from an EMBL/GenBank/DDBJ whole genome shotgun (WGS) entry which is preliminary data.</text>
</comment>
<evidence type="ECO:0000313" key="3">
    <source>
        <dbReference type="Proteomes" id="UP000539075"/>
    </source>
</evidence>
<dbReference type="InterPro" id="IPR006837">
    <property type="entry name" value="Divergent_DAC"/>
</dbReference>
<keyword evidence="3" id="KW-1185">Reference proteome</keyword>
<feature type="region of interest" description="Disordered" evidence="1">
    <location>
        <begin position="14"/>
        <end position="37"/>
    </location>
</feature>
<dbReference type="Gene3D" id="3.20.20.370">
    <property type="entry name" value="Glycoside hydrolase/deacetylase"/>
    <property type="match status" value="1"/>
</dbReference>
<dbReference type="Pfam" id="PF04748">
    <property type="entry name" value="Polysacc_deac_2"/>
    <property type="match status" value="1"/>
</dbReference>
<reference evidence="2 3" key="1">
    <citation type="submission" date="2020-08" db="EMBL/GenBank/DDBJ databases">
        <title>Genomic Encyclopedia of Type Strains, Phase IV (KMG-IV): sequencing the most valuable type-strain genomes for metagenomic binning, comparative biology and taxonomic classification.</title>
        <authorList>
            <person name="Goeker M."/>
        </authorList>
    </citation>
    <scope>NUCLEOTIDE SEQUENCE [LARGE SCALE GENOMIC DNA]</scope>
    <source>
        <strain evidence="2 3">DSM 11275</strain>
    </source>
</reference>
<feature type="region of interest" description="Disordered" evidence="1">
    <location>
        <begin position="86"/>
        <end position="106"/>
    </location>
</feature>
<dbReference type="SUPFAM" id="SSF88713">
    <property type="entry name" value="Glycoside hydrolase/deacetylase"/>
    <property type="match status" value="1"/>
</dbReference>
<dbReference type="InterPro" id="IPR011330">
    <property type="entry name" value="Glyco_hydro/deAcase_b/a-brl"/>
</dbReference>
<sequence>MILALWVGRNEPLPFSAPHRAKAGESAQARPDGLANPANRATAAENEAAAQARLEALDRLVEAVLPQTLPTARWQRELTSSVFTEAPGDAGALGGRTEQAQPAGAAQGVIGHPAPAANDGAQETPMVRVYTVTGPCAPLRLGLGLLDKLVPPSAAVLAERKKIASENLPATEALAEAARRGQGAGFEHGTRFPLTDTALRSTELAGRAGLPNLMKLADLTDGKIRLAWTDAGHLDIFDNGHLTHRFIFPGREAQLADLARPLPNPALVLVIDDMGQSLNAAESLAALPYPVTLAIWPHAPHAQATADLAAQRRLDVMAHVPMEPLPRADGKRPQPGQGALWTGMQPGQLRAALKDNLSVLPSAIGLNNHMGSAFTSNADSCRLLCAWLEGMGFFVLDSLTTPDSHLGQQAHSLGMVSATRDVFLDTRRQTLAILEALDHAAAKARTKGYAVAIGHPYDETLHALRTWQDKAQVALVPLRRLVWHLAQKDAQERTAAALKTATQ</sequence>
<evidence type="ECO:0000256" key="1">
    <source>
        <dbReference type="SAM" id="MobiDB-lite"/>
    </source>
</evidence>
<dbReference type="EMBL" id="JACHGO010000002">
    <property type="protein sequence ID" value="MBB5142607.1"/>
    <property type="molecule type" value="Genomic_DNA"/>
</dbReference>
<dbReference type="RefSeq" id="WP_246387971.1">
    <property type="nucleotide sequence ID" value="NZ_JACHGO010000002.1"/>
</dbReference>
<proteinExistence type="predicted"/>
<dbReference type="AlphaFoldDB" id="A0A7W8FGA4"/>
<organism evidence="2 3">
    <name type="scientific">Desulfovibrio intestinalis</name>
    <dbReference type="NCBI Taxonomy" id="58621"/>
    <lineage>
        <taxon>Bacteria</taxon>
        <taxon>Pseudomonadati</taxon>
        <taxon>Thermodesulfobacteriota</taxon>
        <taxon>Desulfovibrionia</taxon>
        <taxon>Desulfovibrionales</taxon>
        <taxon>Desulfovibrionaceae</taxon>
        <taxon>Desulfovibrio</taxon>
    </lineage>
</organism>
<dbReference type="CDD" id="cd10936">
    <property type="entry name" value="CE4_DAC2"/>
    <property type="match status" value="1"/>
</dbReference>